<evidence type="ECO:0000256" key="14">
    <source>
        <dbReference type="RuleBase" id="RU004106"/>
    </source>
</evidence>
<comment type="function">
    <text evidence="2">Acts on leucine, isoleucine and valine.</text>
</comment>
<evidence type="ECO:0000256" key="8">
    <source>
        <dbReference type="ARBA" id="ARBA00014472"/>
    </source>
</evidence>
<evidence type="ECO:0000256" key="15">
    <source>
        <dbReference type="RuleBase" id="RU004516"/>
    </source>
</evidence>
<proteinExistence type="inferred from homology"/>
<dbReference type="PANTHER" id="PTHR42743">
    <property type="entry name" value="AMINO-ACID AMINOTRANSFERASE"/>
    <property type="match status" value="1"/>
</dbReference>
<comment type="pathway">
    <text evidence="5">Amino-acid biosynthesis; L-leucine biosynthesis; L-leucine from 3-methyl-2-oxobutanoate: step 4/4.</text>
</comment>
<evidence type="ECO:0000256" key="7">
    <source>
        <dbReference type="ARBA" id="ARBA00013053"/>
    </source>
</evidence>
<dbReference type="RefSeq" id="WP_304375475.1">
    <property type="nucleotide sequence ID" value="NZ_JAUOZU010000005.1"/>
</dbReference>
<evidence type="ECO:0000256" key="9">
    <source>
        <dbReference type="ARBA" id="ARBA00022898"/>
    </source>
</evidence>
<keyword evidence="10" id="KW-0100">Branched-chain amino acid biosynthesis</keyword>
<comment type="catalytic activity">
    <reaction evidence="11">
        <text>L-valine + 2-oxoglutarate = 3-methyl-2-oxobutanoate + L-glutamate</text>
        <dbReference type="Rhea" id="RHEA:24813"/>
        <dbReference type="ChEBI" id="CHEBI:11851"/>
        <dbReference type="ChEBI" id="CHEBI:16810"/>
        <dbReference type="ChEBI" id="CHEBI:29985"/>
        <dbReference type="ChEBI" id="CHEBI:57762"/>
        <dbReference type="EC" id="2.6.1.42"/>
    </reaction>
</comment>
<sequence>MANASWTFYKGEWHEGDVRILGAASHATWLGSLVFDGARLFEGVSPDLDRHCQRINASAEALGLIPGYKPEEIQALVFEGLKKFPVGTDIYIRPMYWAEDYGFSTVSPDPESTDFALCLEAIPMVEPKGFGITTTSFRRPSMEVMPVNAKAACLYPNSARMLREAKAKGFQNALVTDMIGNVAELATANIFMARGGEVFTPVPSGSFLNGITRQRVIGLLRGAGVTVHEISLKVEDFREADEIFSTGNMSKVVPITAFDDRQFQFGPLARKARALYWDWAHA</sequence>
<comment type="similarity">
    <text evidence="6 14">Belongs to the class-IV pyridoxal-phosphate-dependent aminotransferase family.</text>
</comment>
<gene>
    <name evidence="16" type="ORF">Q4481_06370</name>
</gene>
<comment type="pathway">
    <text evidence="3">Amino-acid biosynthesis; L-isoleucine biosynthesis; L-isoleucine from 2-oxobutanoate: step 4/4.</text>
</comment>
<evidence type="ECO:0000256" key="5">
    <source>
        <dbReference type="ARBA" id="ARBA00005072"/>
    </source>
</evidence>
<evidence type="ECO:0000256" key="6">
    <source>
        <dbReference type="ARBA" id="ARBA00009320"/>
    </source>
</evidence>
<keyword evidence="16" id="KW-0808">Transferase</keyword>
<reference evidence="16" key="1">
    <citation type="journal article" date="2015" name="Int. J. Syst. Evol. Microbiol.">
        <title>Rhizobium alvei sp. nov., isolated from a freshwater river.</title>
        <authorList>
            <person name="Sheu S.Y."/>
            <person name="Huang H.W."/>
            <person name="Young C.C."/>
            <person name="Chen W.M."/>
        </authorList>
    </citation>
    <scope>NUCLEOTIDE SEQUENCE</scope>
    <source>
        <strain evidence="16">TNR-22</strain>
    </source>
</reference>
<dbReference type="GO" id="GO:0004084">
    <property type="term" value="F:branched-chain-amino-acid transaminase activity"/>
    <property type="evidence" value="ECO:0007669"/>
    <property type="project" value="UniProtKB-EC"/>
</dbReference>
<evidence type="ECO:0000313" key="17">
    <source>
        <dbReference type="Proteomes" id="UP001174932"/>
    </source>
</evidence>
<keyword evidence="16" id="KW-0032">Aminotransferase</keyword>
<accession>A0ABT8YIU0</accession>
<comment type="cofactor">
    <cofactor evidence="1 15">
        <name>pyridoxal 5'-phosphate</name>
        <dbReference type="ChEBI" id="CHEBI:597326"/>
    </cofactor>
</comment>
<reference evidence="16" key="2">
    <citation type="submission" date="2023-07" db="EMBL/GenBank/DDBJ databases">
        <authorList>
            <person name="Shen H."/>
        </authorList>
    </citation>
    <scope>NUCLEOTIDE SEQUENCE</scope>
    <source>
        <strain evidence="16">TNR-22</strain>
    </source>
</reference>
<dbReference type="Proteomes" id="UP001174932">
    <property type="component" value="Unassembled WGS sequence"/>
</dbReference>
<dbReference type="Pfam" id="PF01063">
    <property type="entry name" value="Aminotran_4"/>
    <property type="match status" value="1"/>
</dbReference>
<dbReference type="Gene3D" id="3.30.470.10">
    <property type="match status" value="1"/>
</dbReference>
<dbReference type="InterPro" id="IPR050571">
    <property type="entry name" value="Class-IV_PLP-Dep_Aminotrnsfr"/>
</dbReference>
<evidence type="ECO:0000256" key="4">
    <source>
        <dbReference type="ARBA" id="ARBA00004931"/>
    </source>
</evidence>
<dbReference type="SUPFAM" id="SSF56752">
    <property type="entry name" value="D-aminoacid aminotransferase-like PLP-dependent enzymes"/>
    <property type="match status" value="1"/>
</dbReference>
<evidence type="ECO:0000256" key="11">
    <source>
        <dbReference type="ARBA" id="ARBA00048212"/>
    </source>
</evidence>
<dbReference type="InterPro" id="IPR043132">
    <property type="entry name" value="BCAT-like_C"/>
</dbReference>
<dbReference type="InterPro" id="IPR036038">
    <property type="entry name" value="Aminotransferase-like"/>
</dbReference>
<evidence type="ECO:0000313" key="16">
    <source>
        <dbReference type="EMBL" id="MDO6963573.1"/>
    </source>
</evidence>
<dbReference type="EMBL" id="JAUOZU010000005">
    <property type="protein sequence ID" value="MDO6963573.1"/>
    <property type="molecule type" value="Genomic_DNA"/>
</dbReference>
<dbReference type="PROSITE" id="PS00770">
    <property type="entry name" value="AA_TRANSFER_CLASS_4"/>
    <property type="match status" value="1"/>
</dbReference>
<dbReference type="InterPro" id="IPR001544">
    <property type="entry name" value="Aminotrans_IV"/>
</dbReference>
<evidence type="ECO:0000256" key="13">
    <source>
        <dbReference type="ARBA" id="ARBA00049229"/>
    </source>
</evidence>
<comment type="catalytic activity">
    <reaction evidence="13">
        <text>L-leucine + 2-oxoglutarate = 4-methyl-2-oxopentanoate + L-glutamate</text>
        <dbReference type="Rhea" id="RHEA:18321"/>
        <dbReference type="ChEBI" id="CHEBI:16810"/>
        <dbReference type="ChEBI" id="CHEBI:17865"/>
        <dbReference type="ChEBI" id="CHEBI:29985"/>
        <dbReference type="ChEBI" id="CHEBI:57427"/>
        <dbReference type="EC" id="2.6.1.42"/>
    </reaction>
</comment>
<evidence type="ECO:0000256" key="3">
    <source>
        <dbReference type="ARBA" id="ARBA00004824"/>
    </source>
</evidence>
<keyword evidence="9 15" id="KW-0663">Pyridoxal phosphate</keyword>
<dbReference type="EC" id="2.6.1.42" evidence="7"/>
<dbReference type="PANTHER" id="PTHR42743:SF11">
    <property type="entry name" value="AMINODEOXYCHORISMATE LYASE"/>
    <property type="match status" value="1"/>
</dbReference>
<keyword evidence="17" id="KW-1185">Reference proteome</keyword>
<evidence type="ECO:0000256" key="10">
    <source>
        <dbReference type="ARBA" id="ARBA00023304"/>
    </source>
</evidence>
<evidence type="ECO:0000256" key="2">
    <source>
        <dbReference type="ARBA" id="ARBA00003109"/>
    </source>
</evidence>
<dbReference type="InterPro" id="IPR018300">
    <property type="entry name" value="Aminotrans_IV_CS"/>
</dbReference>
<comment type="catalytic activity">
    <reaction evidence="12">
        <text>L-isoleucine + 2-oxoglutarate = (S)-3-methyl-2-oxopentanoate + L-glutamate</text>
        <dbReference type="Rhea" id="RHEA:24801"/>
        <dbReference type="ChEBI" id="CHEBI:16810"/>
        <dbReference type="ChEBI" id="CHEBI:29985"/>
        <dbReference type="ChEBI" id="CHEBI:35146"/>
        <dbReference type="ChEBI" id="CHEBI:58045"/>
        <dbReference type="EC" id="2.6.1.42"/>
    </reaction>
</comment>
<dbReference type="InterPro" id="IPR043131">
    <property type="entry name" value="BCAT-like_N"/>
</dbReference>
<comment type="caution">
    <text evidence="16">The sequence shown here is derived from an EMBL/GenBank/DDBJ whole genome shotgun (WGS) entry which is preliminary data.</text>
</comment>
<protein>
    <recommendedName>
        <fullName evidence="8">Probable branched-chain-amino-acid aminotransferase</fullName>
        <ecNumber evidence="7">2.6.1.42</ecNumber>
    </recommendedName>
</protein>
<dbReference type="Gene3D" id="3.20.10.10">
    <property type="entry name" value="D-amino Acid Aminotransferase, subunit A, domain 2"/>
    <property type="match status" value="1"/>
</dbReference>
<name>A0ABT8YIU0_9HYPH</name>
<dbReference type="NCBIfam" id="NF009896">
    <property type="entry name" value="PRK13356.1"/>
    <property type="match status" value="1"/>
</dbReference>
<keyword evidence="10" id="KW-0028">Amino-acid biosynthesis</keyword>
<evidence type="ECO:0000256" key="1">
    <source>
        <dbReference type="ARBA" id="ARBA00001933"/>
    </source>
</evidence>
<comment type="pathway">
    <text evidence="4">Amino-acid biosynthesis; L-valine biosynthesis; L-valine from pyruvate: step 4/4.</text>
</comment>
<organism evidence="16 17">
    <name type="scientific">Rhizobium alvei</name>
    <dbReference type="NCBI Taxonomy" id="1132659"/>
    <lineage>
        <taxon>Bacteria</taxon>
        <taxon>Pseudomonadati</taxon>
        <taxon>Pseudomonadota</taxon>
        <taxon>Alphaproteobacteria</taxon>
        <taxon>Hyphomicrobiales</taxon>
        <taxon>Rhizobiaceae</taxon>
        <taxon>Rhizobium/Agrobacterium group</taxon>
        <taxon>Rhizobium</taxon>
    </lineage>
</organism>
<evidence type="ECO:0000256" key="12">
    <source>
        <dbReference type="ARBA" id="ARBA00048798"/>
    </source>
</evidence>